<organism evidence="3 4">
    <name type="scientific">Batrachochytrium salamandrivorans</name>
    <dbReference type="NCBI Taxonomy" id="1357716"/>
    <lineage>
        <taxon>Eukaryota</taxon>
        <taxon>Fungi</taxon>
        <taxon>Fungi incertae sedis</taxon>
        <taxon>Chytridiomycota</taxon>
        <taxon>Chytridiomycota incertae sedis</taxon>
        <taxon>Chytridiomycetes</taxon>
        <taxon>Rhizophydiales</taxon>
        <taxon>Rhizophydiales incertae sedis</taxon>
        <taxon>Batrachochytrium</taxon>
    </lineage>
</organism>
<feature type="region of interest" description="Disordered" evidence="1">
    <location>
        <begin position="182"/>
        <end position="215"/>
    </location>
</feature>
<keyword evidence="4" id="KW-1185">Reference proteome</keyword>
<feature type="compositionally biased region" description="Acidic residues" evidence="1">
    <location>
        <begin position="121"/>
        <end position="131"/>
    </location>
</feature>
<feature type="compositionally biased region" description="Acidic residues" evidence="1">
    <location>
        <begin position="50"/>
        <end position="64"/>
    </location>
</feature>
<dbReference type="InterPro" id="IPR019380">
    <property type="entry name" value="Casein_kinase_sb_PP28"/>
</dbReference>
<evidence type="ECO:0000313" key="4">
    <source>
        <dbReference type="Proteomes" id="UP001648503"/>
    </source>
</evidence>
<accession>A0ABQ8F8Q9</accession>
<gene>
    <name evidence="3" type="ORF">BASA50_006840</name>
</gene>
<sequence>MVVGGRGKKLNKVKRGGGKSFSSARELSGNHADGGDSIWSQPRGMPPSDDSSEEESSGSEEETDPPVGLFNRPAKPMVIGGNTEEGVPLPPMEIANPNRAASKRPSAKLGNVAPVKSQENDSSEESEEEEPEKVPELSRREREALAKERAKAAYFKLQQEGKTDQARADLARLALIRKQRELTAQKRAESTATTKKGESLTAGKAILTKTFGKQE</sequence>
<evidence type="ECO:0000313" key="3">
    <source>
        <dbReference type="EMBL" id="KAH6594143.1"/>
    </source>
</evidence>
<protein>
    <recommendedName>
        <fullName evidence="2">Casein kinase substrate phosphoprotein PP28 domain-containing protein</fullName>
    </recommendedName>
</protein>
<feature type="compositionally biased region" description="Basic and acidic residues" evidence="1">
    <location>
        <begin position="132"/>
        <end position="145"/>
    </location>
</feature>
<dbReference type="PANTHER" id="PTHR22055">
    <property type="entry name" value="28 KDA HEAT- AND ACID-STABLE PHOSPHOPROTEIN PDGF-ASSOCIATED PROTEIN"/>
    <property type="match status" value="1"/>
</dbReference>
<name>A0ABQ8F8Q9_9FUNG</name>
<feature type="domain" description="Casein kinase substrate phosphoprotein PP28" evidence="2">
    <location>
        <begin position="113"/>
        <end position="191"/>
    </location>
</feature>
<evidence type="ECO:0000259" key="2">
    <source>
        <dbReference type="Pfam" id="PF10252"/>
    </source>
</evidence>
<dbReference type="InterPro" id="IPR039876">
    <property type="entry name" value="HAP28"/>
</dbReference>
<evidence type="ECO:0000256" key="1">
    <source>
        <dbReference type="SAM" id="MobiDB-lite"/>
    </source>
</evidence>
<feature type="region of interest" description="Disordered" evidence="1">
    <location>
        <begin position="1"/>
        <end position="145"/>
    </location>
</feature>
<proteinExistence type="predicted"/>
<dbReference type="Proteomes" id="UP001648503">
    <property type="component" value="Unassembled WGS sequence"/>
</dbReference>
<feature type="compositionally biased region" description="Basic residues" evidence="1">
    <location>
        <begin position="1"/>
        <end position="17"/>
    </location>
</feature>
<comment type="caution">
    <text evidence="3">The sequence shown here is derived from an EMBL/GenBank/DDBJ whole genome shotgun (WGS) entry which is preliminary data.</text>
</comment>
<dbReference type="EMBL" id="JAFCIX010000339">
    <property type="protein sequence ID" value="KAH6594143.1"/>
    <property type="molecule type" value="Genomic_DNA"/>
</dbReference>
<reference evidence="3 4" key="1">
    <citation type="submission" date="2021-02" db="EMBL/GenBank/DDBJ databases">
        <title>Variation within the Batrachochytrium salamandrivorans European outbreak.</title>
        <authorList>
            <person name="Kelly M."/>
            <person name="Pasmans F."/>
            <person name="Shea T.P."/>
            <person name="Munoz J.F."/>
            <person name="Carranza S."/>
            <person name="Cuomo C.A."/>
            <person name="Martel A."/>
        </authorList>
    </citation>
    <scope>NUCLEOTIDE SEQUENCE [LARGE SCALE GENOMIC DNA]</scope>
    <source>
        <strain evidence="3 4">AMFP18/2</strain>
    </source>
</reference>
<dbReference type="Pfam" id="PF10252">
    <property type="entry name" value="PP28"/>
    <property type="match status" value="1"/>
</dbReference>